<feature type="region of interest" description="Disordered" evidence="1">
    <location>
        <begin position="45"/>
        <end position="65"/>
    </location>
</feature>
<dbReference type="Proteomes" id="UP001501697">
    <property type="component" value="Unassembled WGS sequence"/>
</dbReference>
<evidence type="ECO:0000256" key="1">
    <source>
        <dbReference type="SAM" id="MobiDB-lite"/>
    </source>
</evidence>
<dbReference type="Pfam" id="PF13692">
    <property type="entry name" value="Glyco_trans_1_4"/>
    <property type="match status" value="1"/>
</dbReference>
<dbReference type="EMBL" id="BAAAYU010000005">
    <property type="protein sequence ID" value="GAA3635342.1"/>
    <property type="molecule type" value="Genomic_DNA"/>
</dbReference>
<evidence type="ECO:0000313" key="2">
    <source>
        <dbReference type="EMBL" id="GAA3635342.1"/>
    </source>
</evidence>
<keyword evidence="3" id="KW-1185">Reference proteome</keyword>
<comment type="caution">
    <text evidence="2">The sequence shown here is derived from an EMBL/GenBank/DDBJ whole genome shotgun (WGS) entry which is preliminary data.</text>
</comment>
<feature type="compositionally biased region" description="Basic residues" evidence="1">
    <location>
        <begin position="49"/>
        <end position="61"/>
    </location>
</feature>
<dbReference type="SUPFAM" id="SSF53756">
    <property type="entry name" value="UDP-Glycosyltransferase/glycogen phosphorylase"/>
    <property type="match status" value="1"/>
</dbReference>
<organism evidence="2 3">
    <name type="scientific">Microbacterium awajiense</name>
    <dbReference type="NCBI Taxonomy" id="415214"/>
    <lineage>
        <taxon>Bacteria</taxon>
        <taxon>Bacillati</taxon>
        <taxon>Actinomycetota</taxon>
        <taxon>Actinomycetes</taxon>
        <taxon>Micrococcales</taxon>
        <taxon>Microbacteriaceae</taxon>
        <taxon>Microbacterium</taxon>
    </lineage>
</organism>
<dbReference type="Gene3D" id="3.40.50.2000">
    <property type="entry name" value="Glycogen Phosphorylase B"/>
    <property type="match status" value="1"/>
</dbReference>
<sequence length="374" mass="41564">MTDLVVVSLERWDDVWRRNQYLVDGLLRNDPDLRVLFVEPPSDPLHDARSRRRPERGHRSRPVGETGRLWSWRPTKWLPRRIDAGFDDRFILGIQDAAGELGFRDPALWVNDPRLAGVMVATGWPTLYDITDDWATADRPAAERGRIVEGEALLLAHADEVVACSSELERRKAPQRPSQRHPIVVIRNAVDVEDYQRPRPRPALLPAGRTAVYAGTLHQDRLDVDLVLSTAEALAGEVSIVLVGPNALGRDATERLRTTGVSMPGAQPRDVLIGSLQHADVLIVPHLVNAFTDSLDPIKLYEYLAVGRPIVSTPVAGFRDAVRCIGPTGYPAAVSATARTERLSLRPGPTPDDWSSRVTDVHDVLRRLPRERGA</sequence>
<gene>
    <name evidence="2" type="ORF">GCM10022200_18320</name>
</gene>
<accession>A0ABP7ALH7</accession>
<reference evidence="3" key="1">
    <citation type="journal article" date="2019" name="Int. J. Syst. Evol. Microbiol.">
        <title>The Global Catalogue of Microorganisms (GCM) 10K type strain sequencing project: providing services to taxonomists for standard genome sequencing and annotation.</title>
        <authorList>
            <consortium name="The Broad Institute Genomics Platform"/>
            <consortium name="The Broad Institute Genome Sequencing Center for Infectious Disease"/>
            <person name="Wu L."/>
            <person name="Ma J."/>
        </authorList>
    </citation>
    <scope>NUCLEOTIDE SEQUENCE [LARGE SCALE GENOMIC DNA]</scope>
    <source>
        <strain evidence="3">JCM 16544</strain>
    </source>
</reference>
<proteinExistence type="predicted"/>
<evidence type="ECO:0000313" key="3">
    <source>
        <dbReference type="Proteomes" id="UP001501697"/>
    </source>
</evidence>
<name>A0ABP7ALH7_9MICO</name>
<dbReference type="RefSeq" id="WP_344737749.1">
    <property type="nucleotide sequence ID" value="NZ_BAAAYU010000005.1"/>
</dbReference>
<protein>
    <submittedName>
        <fullName evidence="2">Glycosyltransferase family 1 protein</fullName>
    </submittedName>
</protein>